<evidence type="ECO:0000259" key="2">
    <source>
        <dbReference type="PROSITE" id="PS50110"/>
    </source>
</evidence>
<evidence type="ECO:0000313" key="4">
    <source>
        <dbReference type="EMBL" id="AMZ71212.1"/>
    </source>
</evidence>
<dbReference type="GO" id="GO:0000160">
    <property type="term" value="P:phosphorelay signal transduction system"/>
    <property type="evidence" value="ECO:0007669"/>
    <property type="project" value="InterPro"/>
</dbReference>
<dbReference type="InterPro" id="IPR001789">
    <property type="entry name" value="Sig_transdc_resp-reg_receiver"/>
</dbReference>
<evidence type="ECO:0000259" key="3">
    <source>
        <dbReference type="PROSITE" id="PS51832"/>
    </source>
</evidence>
<dbReference type="PROSITE" id="PS50110">
    <property type="entry name" value="RESPONSE_REGULATORY"/>
    <property type="match status" value="1"/>
</dbReference>
<protein>
    <submittedName>
        <fullName evidence="4">Two-component system response regulator</fullName>
    </submittedName>
</protein>
<dbReference type="SMART" id="SM00448">
    <property type="entry name" value="REC"/>
    <property type="match status" value="1"/>
</dbReference>
<dbReference type="CDD" id="cd00077">
    <property type="entry name" value="HDc"/>
    <property type="match status" value="1"/>
</dbReference>
<feature type="domain" description="HD-GYP" evidence="3">
    <location>
        <begin position="153"/>
        <end position="351"/>
    </location>
</feature>
<dbReference type="InterPro" id="IPR003607">
    <property type="entry name" value="HD/PDEase_dom"/>
</dbReference>
<dbReference type="AlphaFoldDB" id="A0A159ZY30"/>
<dbReference type="PROSITE" id="PS51832">
    <property type="entry name" value="HD_GYP"/>
    <property type="match status" value="1"/>
</dbReference>
<dbReference type="Proteomes" id="UP000076083">
    <property type="component" value="Chromosome"/>
</dbReference>
<gene>
    <name evidence="4" type="ORF">TK06_08880</name>
</gene>
<sequence length="353" mass="39359">MFAKVNAQSRIVIIDDVATNLRLLDSCLRAVGLQNITTFSDSAKGLDWLLANAWDLLLLDLDMPAPDGFEILDRLNTRDRTESPVIIVTALSDQQNRRKGLERGANDFISKPIDLPEVLLRVRNCLELAQAAKLLRDVNAELERKVELRTAQLASSYKAISSSLSRAASYRDDDTGQHIVRIGESAALLAKAIGMPAQWCDLMRMAAPMHDVGKIGIVDAILQKPGALTPQERAIMQEHARIGYEILRDPEGSPLTDLAAEIALSHHERWDGTGYPKGLRGKEIPLSARIVSICDVYDAIRMPRAYKQAWDVECSRRFITDQAGTQFDPFLVDVFCNLFDEIDRLRLPDAREG</sequence>
<evidence type="ECO:0000313" key="5">
    <source>
        <dbReference type="Proteomes" id="UP000076083"/>
    </source>
</evidence>
<dbReference type="Gene3D" id="1.10.3210.10">
    <property type="entry name" value="Hypothetical protein af1432"/>
    <property type="match status" value="1"/>
</dbReference>
<dbReference type="Gene3D" id="3.40.50.2300">
    <property type="match status" value="1"/>
</dbReference>
<reference evidence="5" key="1">
    <citation type="submission" date="2016-04" db="EMBL/GenBank/DDBJ databases">
        <authorList>
            <person name="Ray J."/>
            <person name="Price M."/>
            <person name="Deutschbauer A."/>
        </authorList>
    </citation>
    <scope>NUCLEOTIDE SEQUENCE [LARGE SCALE GENOMIC DNA]</scope>
    <source>
        <strain evidence="5">FW300-N2E2</strain>
    </source>
</reference>
<dbReference type="InterPro" id="IPR037522">
    <property type="entry name" value="HD_GYP_dom"/>
</dbReference>
<dbReference type="InterPro" id="IPR011006">
    <property type="entry name" value="CheY-like_superfamily"/>
</dbReference>
<dbReference type="SUPFAM" id="SSF52172">
    <property type="entry name" value="CheY-like"/>
    <property type="match status" value="1"/>
</dbReference>
<dbReference type="Pfam" id="PF00072">
    <property type="entry name" value="Response_reg"/>
    <property type="match status" value="1"/>
</dbReference>
<dbReference type="RefSeq" id="WP_063321774.1">
    <property type="nucleotide sequence ID" value="NZ_CP015225.1"/>
</dbReference>
<dbReference type="SMART" id="SM00471">
    <property type="entry name" value="HDc"/>
    <property type="match status" value="1"/>
</dbReference>
<proteinExistence type="predicted"/>
<dbReference type="SUPFAM" id="SSF109604">
    <property type="entry name" value="HD-domain/PDEase-like"/>
    <property type="match status" value="1"/>
</dbReference>
<evidence type="ECO:0000256" key="1">
    <source>
        <dbReference type="PROSITE-ProRule" id="PRU00169"/>
    </source>
</evidence>
<accession>A0A159ZY30</accession>
<feature type="modified residue" description="4-aspartylphosphate" evidence="1">
    <location>
        <position position="60"/>
    </location>
</feature>
<dbReference type="PANTHER" id="PTHR45228:SF1">
    <property type="entry name" value="CYCLIC DI-GMP PHOSPHODIESTERASE TM_0186"/>
    <property type="match status" value="1"/>
</dbReference>
<organism evidence="4 5">
    <name type="scientific">Pseudomonas fluorescens</name>
    <dbReference type="NCBI Taxonomy" id="294"/>
    <lineage>
        <taxon>Bacteria</taxon>
        <taxon>Pseudomonadati</taxon>
        <taxon>Pseudomonadota</taxon>
        <taxon>Gammaproteobacteria</taxon>
        <taxon>Pseudomonadales</taxon>
        <taxon>Pseudomonadaceae</taxon>
        <taxon>Pseudomonas</taxon>
    </lineage>
</organism>
<dbReference type="InterPro" id="IPR052020">
    <property type="entry name" value="Cyclic_di-GMP/3'3'-cGAMP_PDE"/>
</dbReference>
<dbReference type="PANTHER" id="PTHR45228">
    <property type="entry name" value="CYCLIC DI-GMP PHOSPHODIESTERASE TM_0186-RELATED"/>
    <property type="match status" value="1"/>
</dbReference>
<feature type="domain" description="Response regulatory" evidence="2">
    <location>
        <begin position="10"/>
        <end position="126"/>
    </location>
</feature>
<keyword evidence="1" id="KW-0597">Phosphoprotein</keyword>
<dbReference type="GO" id="GO:0008081">
    <property type="term" value="F:phosphoric diester hydrolase activity"/>
    <property type="evidence" value="ECO:0007669"/>
    <property type="project" value="UniProtKB-ARBA"/>
</dbReference>
<reference evidence="4 5" key="2">
    <citation type="journal article" date="2018" name="Nature">
        <title>Mutant phenotypes for thousands of bacterial genes of unknown function.</title>
        <authorList>
            <person name="Price M.N."/>
            <person name="Wetmore K.M."/>
            <person name="Waters R.J."/>
            <person name="Callaghan M."/>
            <person name="Ray J."/>
            <person name="Liu H."/>
            <person name="Kuehl J.V."/>
            <person name="Melnyk R.A."/>
            <person name="Lamson J.S."/>
            <person name="Suh Y."/>
            <person name="Carlson H.K."/>
            <person name="Esquivel Z."/>
            <person name="Sadeeshkumar H."/>
            <person name="Chakraborty R."/>
            <person name="Zane G.M."/>
            <person name="Rubin B.E."/>
            <person name="Wall J.D."/>
            <person name="Visel A."/>
            <person name="Bristow J."/>
            <person name="Blow M.J."/>
            <person name="Arkin A.P."/>
            <person name="Deutschbauer A.M."/>
        </authorList>
    </citation>
    <scope>NUCLEOTIDE SEQUENCE [LARGE SCALE GENOMIC DNA]</scope>
    <source>
        <strain evidence="4 5">FW300-N2E2</strain>
    </source>
</reference>
<dbReference type="Pfam" id="PF13487">
    <property type="entry name" value="HD_5"/>
    <property type="match status" value="1"/>
</dbReference>
<dbReference type="EMBL" id="CP015225">
    <property type="protein sequence ID" value="AMZ71212.1"/>
    <property type="molecule type" value="Genomic_DNA"/>
</dbReference>
<name>A0A159ZY30_PSEFL</name>